<keyword evidence="2" id="KW-1133">Transmembrane helix</keyword>
<accession>A0A328AKV4</accession>
<evidence type="ECO:0000313" key="4">
    <source>
        <dbReference type="Proteomes" id="UP000249254"/>
    </source>
</evidence>
<evidence type="ECO:0000256" key="2">
    <source>
        <dbReference type="SAM" id="Phobius"/>
    </source>
</evidence>
<keyword evidence="4" id="KW-1185">Reference proteome</keyword>
<dbReference type="RefSeq" id="WP_111528915.1">
    <property type="nucleotide sequence ID" value="NZ_JBHRSG010000003.1"/>
</dbReference>
<feature type="transmembrane region" description="Helical" evidence="2">
    <location>
        <begin position="126"/>
        <end position="147"/>
    </location>
</feature>
<sequence>MYFDDFFHDYWWLLFPIGFFVFGAWDRWLAYKRSRDHLDLIKQYAAQGKEPPPELMRGAQPGPNGDPGWGAPPYPPPPYWYGRRAWRRYYRWGPYWQWRSAFVTGAVAVGFWVASDWADIPGTEHAFRLVAIILTFVAIGNLLGAIFSSTFRDR</sequence>
<feature type="transmembrane region" description="Helical" evidence="2">
    <location>
        <begin position="12"/>
        <end position="30"/>
    </location>
</feature>
<organism evidence="3 4">
    <name type="scientific">Phenylobacterium soli</name>
    <dbReference type="NCBI Taxonomy" id="2170551"/>
    <lineage>
        <taxon>Bacteria</taxon>
        <taxon>Pseudomonadati</taxon>
        <taxon>Pseudomonadota</taxon>
        <taxon>Alphaproteobacteria</taxon>
        <taxon>Caulobacterales</taxon>
        <taxon>Caulobacteraceae</taxon>
        <taxon>Phenylobacterium</taxon>
    </lineage>
</organism>
<comment type="caution">
    <text evidence="3">The sequence shown here is derived from an EMBL/GenBank/DDBJ whole genome shotgun (WGS) entry which is preliminary data.</text>
</comment>
<reference evidence="4" key="1">
    <citation type="submission" date="2018-05" db="EMBL/GenBank/DDBJ databases">
        <authorList>
            <person name="Li X."/>
        </authorList>
    </citation>
    <scope>NUCLEOTIDE SEQUENCE [LARGE SCALE GENOMIC DNA]</scope>
    <source>
        <strain evidence="4">LX32</strain>
    </source>
</reference>
<gene>
    <name evidence="3" type="ORF">DJ017_11870</name>
</gene>
<dbReference type="OrthoDB" id="7632355at2"/>
<proteinExistence type="predicted"/>
<evidence type="ECO:0000256" key="1">
    <source>
        <dbReference type="SAM" id="MobiDB-lite"/>
    </source>
</evidence>
<protein>
    <submittedName>
        <fullName evidence="3">Uncharacterized protein</fullName>
    </submittedName>
</protein>
<keyword evidence="2" id="KW-0472">Membrane</keyword>
<feature type="transmembrane region" description="Helical" evidence="2">
    <location>
        <begin position="96"/>
        <end position="114"/>
    </location>
</feature>
<keyword evidence="2" id="KW-0812">Transmembrane</keyword>
<feature type="region of interest" description="Disordered" evidence="1">
    <location>
        <begin position="49"/>
        <end position="68"/>
    </location>
</feature>
<dbReference type="AlphaFoldDB" id="A0A328AKV4"/>
<dbReference type="Proteomes" id="UP000249254">
    <property type="component" value="Unassembled WGS sequence"/>
</dbReference>
<evidence type="ECO:0000313" key="3">
    <source>
        <dbReference type="EMBL" id="RAK55167.1"/>
    </source>
</evidence>
<dbReference type="EMBL" id="QFYQ01000001">
    <property type="protein sequence ID" value="RAK55167.1"/>
    <property type="molecule type" value="Genomic_DNA"/>
</dbReference>
<name>A0A328AKV4_9CAUL</name>